<feature type="non-terminal residue" evidence="1">
    <location>
        <position position="71"/>
    </location>
</feature>
<feature type="non-terminal residue" evidence="1">
    <location>
        <position position="1"/>
    </location>
</feature>
<dbReference type="EMBL" id="KN825220">
    <property type="protein sequence ID" value="KIK93034.1"/>
    <property type="molecule type" value="Genomic_DNA"/>
</dbReference>
<dbReference type="InParanoid" id="A0A0D0E062"/>
<reference evidence="2" key="2">
    <citation type="submission" date="2015-01" db="EMBL/GenBank/DDBJ databases">
        <title>Evolutionary Origins and Diversification of the Mycorrhizal Mutualists.</title>
        <authorList>
            <consortium name="DOE Joint Genome Institute"/>
            <consortium name="Mycorrhizal Genomics Consortium"/>
            <person name="Kohler A."/>
            <person name="Kuo A."/>
            <person name="Nagy L.G."/>
            <person name="Floudas D."/>
            <person name="Copeland A."/>
            <person name="Barry K.W."/>
            <person name="Cichocki N."/>
            <person name="Veneault-Fourrey C."/>
            <person name="LaButti K."/>
            <person name="Lindquist E.A."/>
            <person name="Lipzen A."/>
            <person name="Lundell T."/>
            <person name="Morin E."/>
            <person name="Murat C."/>
            <person name="Riley R."/>
            <person name="Ohm R."/>
            <person name="Sun H."/>
            <person name="Tunlid A."/>
            <person name="Henrissat B."/>
            <person name="Grigoriev I.V."/>
            <person name="Hibbett D.S."/>
            <person name="Martin F."/>
        </authorList>
    </citation>
    <scope>NUCLEOTIDE SEQUENCE [LARGE SCALE GENOMIC DNA]</scope>
    <source>
        <strain evidence="2">Ve08.2h10</strain>
    </source>
</reference>
<reference evidence="1 2" key="1">
    <citation type="submission" date="2014-04" db="EMBL/GenBank/DDBJ databases">
        <authorList>
            <consortium name="DOE Joint Genome Institute"/>
            <person name="Kuo A."/>
            <person name="Kohler A."/>
            <person name="Jargeat P."/>
            <person name="Nagy L.G."/>
            <person name="Floudas D."/>
            <person name="Copeland A."/>
            <person name="Barry K.W."/>
            <person name="Cichocki N."/>
            <person name="Veneault-Fourrey C."/>
            <person name="LaButti K."/>
            <person name="Lindquist E.A."/>
            <person name="Lipzen A."/>
            <person name="Lundell T."/>
            <person name="Morin E."/>
            <person name="Murat C."/>
            <person name="Sun H."/>
            <person name="Tunlid A."/>
            <person name="Henrissat B."/>
            <person name="Grigoriev I.V."/>
            <person name="Hibbett D.S."/>
            <person name="Martin F."/>
            <person name="Nordberg H.P."/>
            <person name="Cantor M.N."/>
            <person name="Hua S.X."/>
        </authorList>
    </citation>
    <scope>NUCLEOTIDE SEQUENCE [LARGE SCALE GENOMIC DNA]</scope>
    <source>
        <strain evidence="1 2">Ve08.2h10</strain>
    </source>
</reference>
<protein>
    <recommendedName>
        <fullName evidence="3">Tc1-like transposase DDE domain-containing protein</fullName>
    </recommendedName>
</protein>
<dbReference type="InterPro" id="IPR036397">
    <property type="entry name" value="RNaseH_sf"/>
</dbReference>
<dbReference type="GO" id="GO:0003676">
    <property type="term" value="F:nucleic acid binding"/>
    <property type="evidence" value="ECO:0007669"/>
    <property type="project" value="InterPro"/>
</dbReference>
<dbReference type="HOGENOM" id="CLU_207548_0_0_1"/>
<evidence type="ECO:0000313" key="1">
    <source>
        <dbReference type="EMBL" id="KIK93034.1"/>
    </source>
</evidence>
<gene>
    <name evidence="1" type="ORF">PAXRUDRAFT_60539</name>
</gene>
<keyword evidence="2" id="KW-1185">Reference proteome</keyword>
<evidence type="ECO:0000313" key="2">
    <source>
        <dbReference type="Proteomes" id="UP000054538"/>
    </source>
</evidence>
<name>A0A0D0E062_9AGAM</name>
<sequence length="71" mass="8244">QGFSVLFLPKFHFKLNFIEQCWGYAKWLYHCYPPSSKDVDLEQNVIQALNSVPLESMQKSALSYLFVATII</sequence>
<dbReference type="Proteomes" id="UP000054538">
    <property type="component" value="Unassembled WGS sequence"/>
</dbReference>
<dbReference type="OrthoDB" id="2416294at2759"/>
<accession>A0A0D0E062</accession>
<evidence type="ECO:0008006" key="3">
    <source>
        <dbReference type="Google" id="ProtNLM"/>
    </source>
</evidence>
<dbReference type="Gene3D" id="3.30.420.10">
    <property type="entry name" value="Ribonuclease H-like superfamily/Ribonuclease H"/>
    <property type="match status" value="1"/>
</dbReference>
<proteinExistence type="predicted"/>
<organism evidence="1 2">
    <name type="scientific">Paxillus rubicundulus Ve08.2h10</name>
    <dbReference type="NCBI Taxonomy" id="930991"/>
    <lineage>
        <taxon>Eukaryota</taxon>
        <taxon>Fungi</taxon>
        <taxon>Dikarya</taxon>
        <taxon>Basidiomycota</taxon>
        <taxon>Agaricomycotina</taxon>
        <taxon>Agaricomycetes</taxon>
        <taxon>Agaricomycetidae</taxon>
        <taxon>Boletales</taxon>
        <taxon>Paxilineae</taxon>
        <taxon>Paxillaceae</taxon>
        <taxon>Paxillus</taxon>
    </lineage>
</organism>
<dbReference type="AlphaFoldDB" id="A0A0D0E062"/>